<name>A0A550CFN9_9AGAR</name>
<proteinExistence type="predicted"/>
<evidence type="ECO:0000313" key="2">
    <source>
        <dbReference type="Proteomes" id="UP000320762"/>
    </source>
</evidence>
<evidence type="ECO:0008006" key="3">
    <source>
        <dbReference type="Google" id="ProtNLM"/>
    </source>
</evidence>
<reference evidence="1 2" key="1">
    <citation type="journal article" date="2019" name="New Phytol.">
        <title>Comparative genomics reveals unique wood-decay strategies and fruiting body development in the Schizophyllaceae.</title>
        <authorList>
            <person name="Almasi E."/>
            <person name="Sahu N."/>
            <person name="Krizsan K."/>
            <person name="Balint B."/>
            <person name="Kovacs G.M."/>
            <person name="Kiss B."/>
            <person name="Cseklye J."/>
            <person name="Drula E."/>
            <person name="Henrissat B."/>
            <person name="Nagy I."/>
            <person name="Chovatia M."/>
            <person name="Adam C."/>
            <person name="LaButti K."/>
            <person name="Lipzen A."/>
            <person name="Riley R."/>
            <person name="Grigoriev I.V."/>
            <person name="Nagy L.G."/>
        </authorList>
    </citation>
    <scope>NUCLEOTIDE SEQUENCE [LARGE SCALE GENOMIC DNA]</scope>
    <source>
        <strain evidence="1 2">NL-1724</strain>
    </source>
</reference>
<organism evidence="1 2">
    <name type="scientific">Schizophyllum amplum</name>
    <dbReference type="NCBI Taxonomy" id="97359"/>
    <lineage>
        <taxon>Eukaryota</taxon>
        <taxon>Fungi</taxon>
        <taxon>Dikarya</taxon>
        <taxon>Basidiomycota</taxon>
        <taxon>Agaricomycotina</taxon>
        <taxon>Agaricomycetes</taxon>
        <taxon>Agaricomycetidae</taxon>
        <taxon>Agaricales</taxon>
        <taxon>Schizophyllaceae</taxon>
        <taxon>Schizophyllum</taxon>
    </lineage>
</organism>
<accession>A0A550CFN9</accession>
<protein>
    <recommendedName>
        <fullName evidence="3">Chitin-binding type-3 domain-containing protein</fullName>
    </recommendedName>
</protein>
<gene>
    <name evidence="1" type="ORF">BD626DRAFT_569004</name>
</gene>
<sequence length="67" mass="7385">MATAAVQTRIGSATPIWDKNRSWRVGEHCSLWVNGGVDVYACIVAHVSTAATQPRPGSPYWQFLGRR</sequence>
<evidence type="ECO:0000313" key="1">
    <source>
        <dbReference type="EMBL" id="TRM63620.1"/>
    </source>
</evidence>
<dbReference type="OrthoDB" id="2712987at2759"/>
<dbReference type="AlphaFoldDB" id="A0A550CFN9"/>
<dbReference type="EMBL" id="VDMD01000009">
    <property type="protein sequence ID" value="TRM63620.1"/>
    <property type="molecule type" value="Genomic_DNA"/>
</dbReference>
<dbReference type="Proteomes" id="UP000320762">
    <property type="component" value="Unassembled WGS sequence"/>
</dbReference>
<comment type="caution">
    <text evidence="1">The sequence shown here is derived from an EMBL/GenBank/DDBJ whole genome shotgun (WGS) entry which is preliminary data.</text>
</comment>
<keyword evidence="2" id="KW-1185">Reference proteome</keyword>